<keyword evidence="1" id="KW-0472">Membrane</keyword>
<reference evidence="2 3" key="1">
    <citation type="submission" date="2020-11" db="EMBL/GenBank/DDBJ databases">
        <title>Actinomyces sp. ZJ750.</title>
        <authorList>
            <person name="Zhou J."/>
        </authorList>
    </citation>
    <scope>NUCLEOTIDE SEQUENCE [LARGE SCALE GENOMIC DNA]</scope>
    <source>
        <strain evidence="2 3">ZJ750</strain>
    </source>
</reference>
<protein>
    <submittedName>
        <fullName evidence="2">Uncharacterized protein</fullName>
    </submittedName>
</protein>
<keyword evidence="3" id="KW-1185">Reference proteome</keyword>
<dbReference type="AlphaFoldDB" id="A0A7T0LM16"/>
<feature type="transmembrane region" description="Helical" evidence="1">
    <location>
        <begin position="116"/>
        <end position="134"/>
    </location>
</feature>
<evidence type="ECO:0000313" key="3">
    <source>
        <dbReference type="Proteomes" id="UP000594637"/>
    </source>
</evidence>
<feature type="transmembrane region" description="Helical" evidence="1">
    <location>
        <begin position="12"/>
        <end position="32"/>
    </location>
</feature>
<gene>
    <name evidence="2" type="ORF">ID810_04880</name>
</gene>
<organism evidence="2 3">
    <name type="scientific">Actinomyces respiraculi</name>
    <dbReference type="NCBI Taxonomy" id="2744574"/>
    <lineage>
        <taxon>Bacteria</taxon>
        <taxon>Bacillati</taxon>
        <taxon>Actinomycetota</taxon>
        <taxon>Actinomycetes</taxon>
        <taxon>Actinomycetales</taxon>
        <taxon>Actinomycetaceae</taxon>
        <taxon>Actinomyces</taxon>
    </lineage>
</organism>
<evidence type="ECO:0000313" key="2">
    <source>
        <dbReference type="EMBL" id="QPL06241.1"/>
    </source>
</evidence>
<accession>A0A7T0LM16</accession>
<dbReference type="KEGG" id="arep:ID810_04880"/>
<evidence type="ECO:0000256" key="1">
    <source>
        <dbReference type="SAM" id="Phobius"/>
    </source>
</evidence>
<dbReference type="EMBL" id="CP063989">
    <property type="protein sequence ID" value="QPL06241.1"/>
    <property type="molecule type" value="Genomic_DNA"/>
</dbReference>
<feature type="transmembrane region" description="Helical" evidence="1">
    <location>
        <begin position="77"/>
        <end position="104"/>
    </location>
</feature>
<keyword evidence="1" id="KW-1133">Transmembrane helix</keyword>
<name>A0A7T0LM16_9ACTO</name>
<feature type="transmembrane region" description="Helical" evidence="1">
    <location>
        <begin position="44"/>
        <end position="65"/>
    </location>
</feature>
<keyword evidence="1" id="KW-0812">Transmembrane</keyword>
<dbReference type="RefSeq" id="WP_166857683.1">
    <property type="nucleotide sequence ID" value="NZ_CP063989.1"/>
</dbReference>
<proteinExistence type="predicted"/>
<sequence>MSVFSNASSTSAAVLFAATRVFAVAVALAVFYDQLIAVDYPMQWLSRPFGLVLSALALSYLVTLVPHLSASSQRRWYTTWSLALAMVGAWVLGAVFAVSVTTALPARTILSDYPEVTAALVVTLLVALCFGFLASRQSAHASAPAGQ</sequence>
<dbReference type="Proteomes" id="UP000594637">
    <property type="component" value="Chromosome"/>
</dbReference>